<dbReference type="RefSeq" id="WP_047760840.1">
    <property type="nucleotide sequence ID" value="NZ_CP091510.1"/>
</dbReference>
<evidence type="ECO:0000256" key="1">
    <source>
        <dbReference type="ARBA" id="ARBA00023121"/>
    </source>
</evidence>
<evidence type="ECO:0000313" key="3">
    <source>
        <dbReference type="EMBL" id="KLT73047.1"/>
    </source>
</evidence>
<comment type="caution">
    <text evidence="3">The sequence shown here is derived from an EMBL/GenBank/DDBJ whole genome shotgun (WGS) entry which is preliminary data.</text>
</comment>
<dbReference type="PATRIC" id="fig|1470200.3.peg.2182"/>
<dbReference type="Gene3D" id="1.20.80.10">
    <property type="match status" value="1"/>
</dbReference>
<dbReference type="OrthoDB" id="5625302at2"/>
<keyword evidence="1" id="KW-0446">Lipid-binding</keyword>
<protein>
    <submittedName>
        <fullName evidence="3">Acyl-CoA-binding protein</fullName>
    </submittedName>
</protein>
<dbReference type="STRING" id="1470200.PL75_05070"/>
<accession>A0A0J0YSI1</accession>
<feature type="domain" description="ACB" evidence="2">
    <location>
        <begin position="4"/>
        <end position="87"/>
    </location>
</feature>
<dbReference type="InterPro" id="IPR035984">
    <property type="entry name" value="Acyl-CoA-binding_sf"/>
</dbReference>
<organism evidence="3 4">
    <name type="scientific">Neisseria arctica</name>
    <dbReference type="NCBI Taxonomy" id="1470200"/>
    <lineage>
        <taxon>Bacteria</taxon>
        <taxon>Pseudomonadati</taxon>
        <taxon>Pseudomonadota</taxon>
        <taxon>Betaproteobacteria</taxon>
        <taxon>Neisseriales</taxon>
        <taxon>Neisseriaceae</taxon>
        <taxon>Neisseria</taxon>
    </lineage>
</organism>
<dbReference type="InterPro" id="IPR014352">
    <property type="entry name" value="FERM/acyl-CoA-bd_prot_sf"/>
</dbReference>
<dbReference type="PANTHER" id="PTHR23310">
    <property type="entry name" value="ACYL-COA-BINDING PROTEIN, ACBP"/>
    <property type="match status" value="1"/>
</dbReference>
<evidence type="ECO:0000313" key="4">
    <source>
        <dbReference type="Proteomes" id="UP000036027"/>
    </source>
</evidence>
<keyword evidence="4" id="KW-1185">Reference proteome</keyword>
<name>A0A0J0YSI1_9NEIS</name>
<dbReference type="PANTHER" id="PTHR23310:SF62">
    <property type="entry name" value="ACYL-COA BINDING PROTEIN 1, ISOFORM A"/>
    <property type="match status" value="1"/>
</dbReference>
<dbReference type="SUPFAM" id="SSF47027">
    <property type="entry name" value="Acyl-CoA binding protein"/>
    <property type="match status" value="1"/>
</dbReference>
<dbReference type="PRINTS" id="PR00689">
    <property type="entry name" value="ACOABINDINGP"/>
</dbReference>
<dbReference type="AlphaFoldDB" id="A0A0J0YSI1"/>
<dbReference type="Proteomes" id="UP000036027">
    <property type="component" value="Unassembled WGS sequence"/>
</dbReference>
<dbReference type="EMBL" id="JTDO01000006">
    <property type="protein sequence ID" value="KLT73047.1"/>
    <property type="molecule type" value="Genomic_DNA"/>
</dbReference>
<dbReference type="InterPro" id="IPR000582">
    <property type="entry name" value="Acyl-CoA-binding_protein"/>
</dbReference>
<proteinExistence type="predicted"/>
<sequence length="87" mass="9805">MSDLKQQFEQAQADVVSLAERPDNATLLKLYSLYKQATEGDVKGDKPGMFDLVAKKKYEAWSNLQGMSSEDAMKGYIAEVERLLNEE</sequence>
<gene>
    <name evidence="3" type="ORF">PL75_05070</name>
</gene>
<dbReference type="GO" id="GO:0000062">
    <property type="term" value="F:fatty-acyl-CoA binding"/>
    <property type="evidence" value="ECO:0007669"/>
    <property type="project" value="InterPro"/>
</dbReference>
<dbReference type="GO" id="GO:0006631">
    <property type="term" value="P:fatty acid metabolic process"/>
    <property type="evidence" value="ECO:0007669"/>
    <property type="project" value="TreeGrafter"/>
</dbReference>
<evidence type="ECO:0000259" key="2">
    <source>
        <dbReference type="PROSITE" id="PS51228"/>
    </source>
</evidence>
<dbReference type="Pfam" id="PF00887">
    <property type="entry name" value="ACBP"/>
    <property type="match status" value="1"/>
</dbReference>
<dbReference type="PROSITE" id="PS51228">
    <property type="entry name" value="ACB_2"/>
    <property type="match status" value="1"/>
</dbReference>
<reference evidence="3 4" key="1">
    <citation type="submission" date="2014-11" db="EMBL/GenBank/DDBJ databases">
        <title>Genome of a novel goose pathogen.</title>
        <authorList>
            <person name="Hansen C.M."/>
            <person name="Hueffer K."/>
            <person name="Choi S.C."/>
        </authorList>
    </citation>
    <scope>NUCLEOTIDE SEQUENCE [LARGE SCALE GENOMIC DNA]</scope>
    <source>
        <strain evidence="3 4">KH1503</strain>
    </source>
</reference>